<feature type="compositionally biased region" description="Basic and acidic residues" evidence="9">
    <location>
        <begin position="143"/>
        <end position="157"/>
    </location>
</feature>
<name>A0A1R0GNT9_9FUNG</name>
<evidence type="ECO:0000256" key="8">
    <source>
        <dbReference type="PROSITE-ProRule" id="PRU00221"/>
    </source>
</evidence>
<keyword evidence="3" id="KW-0698">rRNA processing</keyword>
<keyword evidence="5" id="KW-0677">Repeat</keyword>
<dbReference type="InterPro" id="IPR036322">
    <property type="entry name" value="WD40_repeat_dom_sf"/>
</dbReference>
<evidence type="ECO:0000256" key="2">
    <source>
        <dbReference type="ARBA" id="ARBA00022517"/>
    </source>
</evidence>
<dbReference type="Proteomes" id="UP000187455">
    <property type="component" value="Unassembled WGS sequence"/>
</dbReference>
<dbReference type="PROSITE" id="PS50082">
    <property type="entry name" value="WD_REPEATS_2"/>
    <property type="match status" value="1"/>
</dbReference>
<keyword evidence="2" id="KW-0690">Ribosome biogenesis</keyword>
<keyword evidence="7" id="KW-0539">Nucleus</keyword>
<feature type="compositionally biased region" description="Basic and acidic residues" evidence="9">
    <location>
        <begin position="97"/>
        <end position="118"/>
    </location>
</feature>
<dbReference type="Pfam" id="PF23769">
    <property type="entry name" value="Beta-prop_WDR75_2nd"/>
    <property type="match status" value="1"/>
</dbReference>
<feature type="repeat" description="WD" evidence="8">
    <location>
        <begin position="531"/>
        <end position="566"/>
    </location>
</feature>
<feature type="domain" description="WD repeat-containing protein 75 second beta-propeller" evidence="10">
    <location>
        <begin position="631"/>
        <end position="816"/>
    </location>
</feature>
<keyword evidence="12" id="KW-1185">Reference proteome</keyword>
<comment type="caution">
    <text evidence="11">The sequence shown here is derived from an EMBL/GenBank/DDBJ whole genome shotgun (WGS) entry which is preliminary data.</text>
</comment>
<dbReference type="GO" id="GO:0003723">
    <property type="term" value="F:RNA binding"/>
    <property type="evidence" value="ECO:0007669"/>
    <property type="project" value="InterPro"/>
</dbReference>
<dbReference type="PROSITE" id="PS50294">
    <property type="entry name" value="WD_REPEATS_REGION"/>
    <property type="match status" value="1"/>
</dbReference>
<evidence type="ECO:0000256" key="4">
    <source>
        <dbReference type="ARBA" id="ARBA00022574"/>
    </source>
</evidence>
<evidence type="ECO:0000256" key="7">
    <source>
        <dbReference type="ARBA" id="ARBA00023242"/>
    </source>
</evidence>
<dbReference type="GO" id="GO:0045943">
    <property type="term" value="P:positive regulation of transcription by RNA polymerase I"/>
    <property type="evidence" value="ECO:0007669"/>
    <property type="project" value="InterPro"/>
</dbReference>
<dbReference type="InterPro" id="IPR057644">
    <property type="entry name" value="Beta-prop_WDR75_2nd"/>
</dbReference>
<dbReference type="STRING" id="133383.A0A1R0GNT9"/>
<evidence type="ECO:0000256" key="5">
    <source>
        <dbReference type="ARBA" id="ARBA00022737"/>
    </source>
</evidence>
<feature type="compositionally biased region" description="Polar residues" evidence="9">
    <location>
        <begin position="60"/>
        <end position="69"/>
    </location>
</feature>
<evidence type="ECO:0000256" key="9">
    <source>
        <dbReference type="SAM" id="MobiDB-lite"/>
    </source>
</evidence>
<dbReference type="OrthoDB" id="4096at2759"/>
<proteinExistence type="predicted"/>
<sequence>MDAARDSSPANPNHQTPINSKKKKSASSKKKGRSSNGVSPIEVEVSLKPELNKKVEIANSPKTVAQNSIPLDSSASANASSLSPDNRTKSSKKRPLRKNDKSPSHDSFDTTSPKKDLPEISAESNLTEKKKSENSKNNQKTKKSNEISKNVDSENKSVHSTNGDHISGIINSKIVSKNGNTKASDMEKPNDITLNTNSASESSKNSSNKSSQNKSLKKENRIIKSSQNKKEKSTASLTSNKSVSVGTQKKDSVPNVSKINNEEVKPSSPVSYDFGIDRFDLRSMSDSIEDILNNKFHYISQDSDGRLKNNGIVFNPNGTHFYTLKSKSINMYNTETGSLVGGIVYKAVSDVSIISITFSEDEIANRYILIVILSSGSVEIYDAKLLTIITSKKLNGYPVCATKGVFNRSFYYAANGFINEDMFTKINKVTFIDSEFNFIEETIFKKSTRIYQIDFSCMGQFLVALAYKKLIFFSTESDKNVGHEDFIDQPTIFATSPISEFEIALGDKEGKIIVLRGESRFENNGANRTIYHWHSSGILSLAYSNDGKFILSGGSEAVLVYWQLATFQKDFLPRLGASLVGLSISPNDQRIGITLANNSIFIIDFESKDILGTVFGLQTTKISSHFSVHPSEPHVLLTSSPGMLQTFDVLNDNHISNLEVASFNLVNNENNSAFPLITHSDYSRDAKWIVTVDTKKTSFNSASILKFWIFDDTLQKYVLRTRVNRPHFSNWIVDVAITSYDSKKSRTLCATCDFQKVLFWECNGYDDTSEWRMASRSITIPGGDRDHIFRISFSHDGSTLIVTTVNQNIFIFDVSSAEQISEPILIPVKRNVVTKNFASQFIGDNSQYILNVTNHRINVVDSVKGEMSFYLDAYNNYEIVQVAASKMKFAVMVKTDFVIRGTRQVKVVERNKPLSIMMFSVANGVTLESTIRVKGLNKFGYILGMHFISVESEDDSLVIIGDSSYYRLISANIENKEPSKKLDSLHADDLLDGEKTNMFSSIFASKVVPTVAAAEEDVDNVVDEKYGFSHGFKAFQFVPSHQLAPPDRIFTALFSKYVDGLNAKLNGAGTTDKTSEELAEGSNKVTKKSHNKEKGQNVEKVEDKLVENSKQGITILGQMFSF</sequence>
<feature type="region of interest" description="Disordered" evidence="9">
    <location>
        <begin position="1070"/>
        <end position="1098"/>
    </location>
</feature>
<comment type="subcellular location">
    <subcellularLocation>
        <location evidence="1">Nucleus</location>
        <location evidence="1">Nucleolus</location>
    </subcellularLocation>
</comment>
<feature type="compositionally biased region" description="Polar residues" evidence="9">
    <location>
        <begin position="234"/>
        <end position="247"/>
    </location>
</feature>
<dbReference type="Pfam" id="PF23869">
    <property type="entry name" value="Beta-prop_WDR75_1st"/>
    <property type="match status" value="1"/>
</dbReference>
<organism evidence="11 12">
    <name type="scientific">Smittium mucronatum</name>
    <dbReference type="NCBI Taxonomy" id="133383"/>
    <lineage>
        <taxon>Eukaryota</taxon>
        <taxon>Fungi</taxon>
        <taxon>Fungi incertae sedis</taxon>
        <taxon>Zoopagomycota</taxon>
        <taxon>Kickxellomycotina</taxon>
        <taxon>Harpellomycetes</taxon>
        <taxon>Harpellales</taxon>
        <taxon>Legeriomycetaceae</taxon>
        <taxon>Smittium</taxon>
    </lineage>
</organism>
<feature type="compositionally biased region" description="Low complexity" evidence="9">
    <location>
        <begin position="197"/>
        <end position="214"/>
    </location>
</feature>
<dbReference type="GO" id="GO:0032040">
    <property type="term" value="C:small-subunit processome"/>
    <property type="evidence" value="ECO:0007669"/>
    <property type="project" value="InterPro"/>
</dbReference>
<reference evidence="11 12" key="1">
    <citation type="journal article" date="2016" name="Mol. Biol. Evol.">
        <title>Genome-Wide Survey of Gut Fungi (Harpellales) Reveals the First Horizontally Transferred Ubiquitin Gene from a Mosquito Host.</title>
        <authorList>
            <person name="Wang Y."/>
            <person name="White M.M."/>
            <person name="Kvist S."/>
            <person name="Moncalvo J.M."/>
        </authorList>
    </citation>
    <scope>NUCLEOTIDE SEQUENCE [LARGE SCALE GENOMIC DNA]</scope>
    <source>
        <strain evidence="11 12">ALG-7-W6</strain>
    </source>
</reference>
<keyword evidence="6" id="KW-0804">Transcription</keyword>
<evidence type="ECO:0000313" key="11">
    <source>
        <dbReference type="EMBL" id="OLY78563.1"/>
    </source>
</evidence>
<feature type="region of interest" description="Disordered" evidence="9">
    <location>
        <begin position="1"/>
        <end position="264"/>
    </location>
</feature>
<evidence type="ECO:0000256" key="3">
    <source>
        <dbReference type="ARBA" id="ARBA00022552"/>
    </source>
</evidence>
<dbReference type="InterPro" id="IPR015943">
    <property type="entry name" value="WD40/YVTN_repeat-like_dom_sf"/>
</dbReference>
<evidence type="ECO:0000256" key="1">
    <source>
        <dbReference type="ARBA" id="ARBA00004604"/>
    </source>
</evidence>
<dbReference type="EMBL" id="LSSL01006059">
    <property type="protein sequence ID" value="OLY78563.1"/>
    <property type="molecule type" value="Genomic_DNA"/>
</dbReference>
<gene>
    <name evidence="11" type="ORF">AYI68_g7386</name>
</gene>
<dbReference type="InterPro" id="IPR053826">
    <property type="entry name" value="WDR75"/>
</dbReference>
<feature type="compositionally biased region" description="Low complexity" evidence="9">
    <location>
        <begin position="70"/>
        <end position="85"/>
    </location>
</feature>
<feature type="compositionally biased region" description="Basic residues" evidence="9">
    <location>
        <begin position="20"/>
        <end position="33"/>
    </location>
</feature>
<dbReference type="GO" id="GO:0006364">
    <property type="term" value="P:rRNA processing"/>
    <property type="evidence" value="ECO:0007669"/>
    <property type="project" value="UniProtKB-KW"/>
</dbReference>
<dbReference type="SUPFAM" id="SSF50978">
    <property type="entry name" value="WD40 repeat-like"/>
    <property type="match status" value="2"/>
</dbReference>
<keyword evidence="4 8" id="KW-0853">WD repeat</keyword>
<dbReference type="InterPro" id="IPR001680">
    <property type="entry name" value="WD40_rpt"/>
</dbReference>
<dbReference type="PANTHER" id="PTHR44215:SF1">
    <property type="entry name" value="WD REPEAT-CONTAINING PROTEIN 75"/>
    <property type="match status" value="1"/>
</dbReference>
<evidence type="ECO:0000313" key="12">
    <source>
        <dbReference type="Proteomes" id="UP000187455"/>
    </source>
</evidence>
<feature type="compositionally biased region" description="Basic and acidic residues" evidence="9">
    <location>
        <begin position="45"/>
        <end position="56"/>
    </location>
</feature>
<accession>A0A1R0GNT9</accession>
<feature type="compositionally biased region" description="Polar residues" evidence="9">
    <location>
        <begin position="8"/>
        <end position="19"/>
    </location>
</feature>
<dbReference type="AlphaFoldDB" id="A0A1R0GNT9"/>
<protein>
    <submittedName>
        <fullName evidence="11">WD repeat-containing protein 75</fullName>
    </submittedName>
</protein>
<feature type="compositionally biased region" description="Polar residues" evidence="9">
    <location>
        <begin position="158"/>
        <end position="183"/>
    </location>
</feature>
<dbReference type="PANTHER" id="PTHR44215">
    <property type="entry name" value="WD REPEAT-CONTAINING PROTEIN 75"/>
    <property type="match status" value="1"/>
</dbReference>
<dbReference type="GO" id="GO:2000234">
    <property type="term" value="P:positive regulation of rRNA processing"/>
    <property type="evidence" value="ECO:0007669"/>
    <property type="project" value="TreeGrafter"/>
</dbReference>
<feature type="compositionally biased region" description="Basic and acidic residues" evidence="9">
    <location>
        <begin position="216"/>
        <end position="233"/>
    </location>
</feature>
<dbReference type="SMART" id="SM00320">
    <property type="entry name" value="WD40"/>
    <property type="match status" value="2"/>
</dbReference>
<evidence type="ECO:0000256" key="6">
    <source>
        <dbReference type="ARBA" id="ARBA00023163"/>
    </source>
</evidence>
<evidence type="ECO:0000259" key="10">
    <source>
        <dbReference type="Pfam" id="PF23769"/>
    </source>
</evidence>
<dbReference type="Gene3D" id="2.130.10.10">
    <property type="entry name" value="YVTN repeat-like/Quinoprotein amine dehydrogenase"/>
    <property type="match status" value="2"/>
</dbReference>